<dbReference type="AlphaFoldDB" id="A0A1X7KU36"/>
<dbReference type="RefSeq" id="WP_085494821.1">
    <property type="nucleotide sequence ID" value="NZ_FXAZ01000003.1"/>
</dbReference>
<dbReference type="Proteomes" id="UP000193834">
    <property type="component" value="Unassembled WGS sequence"/>
</dbReference>
<accession>A0A1X7KU36</accession>
<reference evidence="1 2" key="1">
    <citation type="submission" date="2017-04" db="EMBL/GenBank/DDBJ databases">
        <authorList>
            <person name="Afonso C.L."/>
            <person name="Miller P.J."/>
            <person name="Scott M.A."/>
            <person name="Spackman E."/>
            <person name="Goraichik I."/>
            <person name="Dimitrov K.M."/>
            <person name="Suarez D.L."/>
            <person name="Swayne D.E."/>
        </authorList>
    </citation>
    <scope>NUCLEOTIDE SEQUENCE [LARGE SCALE GENOMIC DNA]</scope>
    <source>
        <strain evidence="1 2">11</strain>
    </source>
</reference>
<protein>
    <submittedName>
        <fullName evidence="1">Uncharacterized protein</fullName>
    </submittedName>
</protein>
<dbReference type="EMBL" id="FXAZ01000003">
    <property type="protein sequence ID" value="SMG44394.1"/>
    <property type="molecule type" value="Genomic_DNA"/>
</dbReference>
<sequence length="195" mass="19445">MGTNEHIFNDSGANNTIFSQVTNSITSPTAVAPPSYSASLAGNVYSAFTTNSASLGLLGGSVVTSLRLNNPSPTTSAYIIRVAGGVGVGLSLLSSLSASYSIINGGSQSSPSGVTPRNNNLGSSNTSVMSVLSSTSAISGGTAISTMPVVGGPFIIDFDGAIIVPPSTTLSLSMSASLSVAGVLSVQTSVFWWEA</sequence>
<gene>
    <name evidence="1" type="ORF">SAMN06295960_2648</name>
</gene>
<proteinExistence type="predicted"/>
<organism evidence="1 2">
    <name type="scientific">Paenibacillus aquistagni</name>
    <dbReference type="NCBI Taxonomy" id="1852522"/>
    <lineage>
        <taxon>Bacteria</taxon>
        <taxon>Bacillati</taxon>
        <taxon>Bacillota</taxon>
        <taxon>Bacilli</taxon>
        <taxon>Bacillales</taxon>
        <taxon>Paenibacillaceae</taxon>
        <taxon>Paenibacillus</taxon>
    </lineage>
</organism>
<keyword evidence="2" id="KW-1185">Reference proteome</keyword>
<evidence type="ECO:0000313" key="1">
    <source>
        <dbReference type="EMBL" id="SMG44394.1"/>
    </source>
</evidence>
<name>A0A1X7KU36_9BACL</name>
<evidence type="ECO:0000313" key="2">
    <source>
        <dbReference type="Proteomes" id="UP000193834"/>
    </source>
</evidence>